<feature type="domain" description="Peptidoglycan binding-like" evidence="3">
    <location>
        <begin position="250"/>
        <end position="307"/>
    </location>
</feature>
<dbReference type="InterPro" id="IPR002477">
    <property type="entry name" value="Peptidoglycan-bd-like"/>
</dbReference>
<dbReference type="EMBL" id="JASJUS010000023">
    <property type="protein sequence ID" value="MDL2079389.1"/>
    <property type="molecule type" value="Genomic_DNA"/>
</dbReference>
<dbReference type="Proteomes" id="UP001241926">
    <property type="component" value="Unassembled WGS sequence"/>
</dbReference>
<feature type="transmembrane region" description="Helical" evidence="2">
    <location>
        <begin position="119"/>
        <end position="141"/>
    </location>
</feature>
<feature type="compositionally biased region" description="Low complexity" evidence="1">
    <location>
        <begin position="176"/>
        <end position="217"/>
    </location>
</feature>
<sequence length="314" mass="33414">MTEQRNHGCPECGAPRGADGTPSCGCTERAAEALRDAREAQAAAAEDFNPLRIRPYVDLEGHGEEPSGDPEATMALRAQAPPPTPDLSLFEPSTHPRHHPEHHPDPAHPTGNRRRGRRLLIGTAAASVAVLAAAGMASGLFNYETPTRETSLPDPVRASVPEGTPETTQKSNPKDATPTPTQTSASPSATESESPSPTPSDSTTSPSGSPSPTTTEPSPTPTPAKASEEPPAEQPTAQPGGPVLRRGDKGPEVVELQLRLRQLYLYNDEINGNFNWRVENALMNYQWSRGVGRDTLGVYTAETRAALESETTEP</sequence>
<reference evidence="4 5" key="1">
    <citation type="submission" date="2023-05" db="EMBL/GenBank/DDBJ databases">
        <title>Streptomyces fuscus sp. nov., a brown-black pigment producing actinomyces isolated from dry sand of Sea duck farm.</title>
        <authorList>
            <person name="Xie J."/>
            <person name="Shen N."/>
        </authorList>
    </citation>
    <scope>NUCLEOTIDE SEQUENCE [LARGE SCALE GENOMIC DNA]</scope>
    <source>
        <strain evidence="4 5">GXMU-J15</strain>
    </source>
</reference>
<dbReference type="Pfam" id="PF01471">
    <property type="entry name" value="PG_binding_1"/>
    <property type="match status" value="1"/>
</dbReference>
<evidence type="ECO:0000256" key="1">
    <source>
        <dbReference type="SAM" id="MobiDB-lite"/>
    </source>
</evidence>
<dbReference type="InterPro" id="IPR036366">
    <property type="entry name" value="PGBDSf"/>
</dbReference>
<gene>
    <name evidence="4" type="ORF">QNN03_23390</name>
</gene>
<dbReference type="Gene3D" id="1.10.101.10">
    <property type="entry name" value="PGBD-like superfamily/PGBD"/>
    <property type="match status" value="1"/>
</dbReference>
<evidence type="ECO:0000259" key="3">
    <source>
        <dbReference type="Pfam" id="PF01471"/>
    </source>
</evidence>
<keyword evidence="2" id="KW-0812">Transmembrane</keyword>
<proteinExistence type="predicted"/>
<keyword evidence="5" id="KW-1185">Reference proteome</keyword>
<feature type="compositionally biased region" description="Basic and acidic residues" evidence="1">
    <location>
        <begin position="55"/>
        <end position="65"/>
    </location>
</feature>
<evidence type="ECO:0000313" key="5">
    <source>
        <dbReference type="Proteomes" id="UP001241926"/>
    </source>
</evidence>
<keyword evidence="2" id="KW-0472">Membrane</keyword>
<dbReference type="SUPFAM" id="SSF47090">
    <property type="entry name" value="PGBD-like"/>
    <property type="match status" value="1"/>
</dbReference>
<comment type="caution">
    <text evidence="4">The sequence shown here is derived from an EMBL/GenBank/DDBJ whole genome shotgun (WGS) entry which is preliminary data.</text>
</comment>
<evidence type="ECO:0000313" key="4">
    <source>
        <dbReference type="EMBL" id="MDL2079389.1"/>
    </source>
</evidence>
<accession>A0ABT7J3E7</accession>
<evidence type="ECO:0000256" key="2">
    <source>
        <dbReference type="SAM" id="Phobius"/>
    </source>
</evidence>
<feature type="compositionally biased region" description="Basic and acidic residues" evidence="1">
    <location>
        <begin position="29"/>
        <end position="39"/>
    </location>
</feature>
<protein>
    <submittedName>
        <fullName evidence="4">Peptidoglycan-binding protein</fullName>
    </submittedName>
</protein>
<feature type="region of interest" description="Disordered" evidence="1">
    <location>
        <begin position="1"/>
        <end position="119"/>
    </location>
</feature>
<keyword evidence="2" id="KW-1133">Transmembrane helix</keyword>
<name>A0ABT7J3E7_9ACTN</name>
<dbReference type="InterPro" id="IPR036365">
    <property type="entry name" value="PGBD-like_sf"/>
</dbReference>
<dbReference type="RefSeq" id="WP_285434760.1">
    <property type="nucleotide sequence ID" value="NZ_JASJUS010000023.1"/>
</dbReference>
<organism evidence="4 5">
    <name type="scientific">Streptomyces fuscus</name>
    <dbReference type="NCBI Taxonomy" id="3048495"/>
    <lineage>
        <taxon>Bacteria</taxon>
        <taxon>Bacillati</taxon>
        <taxon>Actinomycetota</taxon>
        <taxon>Actinomycetes</taxon>
        <taxon>Kitasatosporales</taxon>
        <taxon>Streptomycetaceae</taxon>
        <taxon>Streptomyces</taxon>
    </lineage>
</organism>
<feature type="region of interest" description="Disordered" evidence="1">
    <location>
        <begin position="144"/>
        <end position="248"/>
    </location>
</feature>